<dbReference type="PANTHER" id="PTHR23403">
    <property type="entry name" value="TREHALASE"/>
    <property type="match status" value="1"/>
</dbReference>
<sequence length="519" mass="60054">MPTSLQATTDRDTYHDAAVTPHDRFGELFEAVALAHLFEDSKTFADSVPRQPPQQIMQAYVDERDHPDFDLRAFVDAHFEEDPIACSGYEADTSDDMVTHIDRLWPALTRNSREHPLWSSLLSLSHDYVVPGGRFREFYYWDSYFTMLGLAASGEDHLLCAVADNCADLIARYGHMPNGNRSYYLSRSQPPIFSMMVALLEQRGQRRAVDYLPQLKREYAFWMHGEAQLKPGEIHRRCVRLDDECWLNRHWDDRATPREESYREDYELAQASSRPAEQVYRDLRAGAESGWDFSGRWLDDTRELHTIRTTAFIPVELNSLLYHLEYLLGQLCADVGEESEAGHYRERAERRRMAIDRYLWCEERGAYYDYDWQRGCRSIHLTAACVVPLYLQLASPGQAERVVNVVTQRLLAPGGLVTTEINDSGQQWDHPNGWAPLQWMAIEGFRHYGFHDVAEDLTERWLSLVYDLYRREHKLVEKYVLYPGAEFARGGEYPLQDGFGWTNGVTRALLAQRDGMVVG</sequence>
<dbReference type="Gene3D" id="1.50.10.10">
    <property type="match status" value="1"/>
</dbReference>
<dbReference type="GO" id="GO:0005993">
    <property type="term" value="P:trehalose catabolic process"/>
    <property type="evidence" value="ECO:0007669"/>
    <property type="project" value="TreeGrafter"/>
</dbReference>
<dbReference type="NCBIfam" id="NF009774">
    <property type="entry name" value="PRK13271.1"/>
    <property type="match status" value="1"/>
</dbReference>
<organism evidence="3">
    <name type="scientific">Salinicola endophyticus</name>
    <dbReference type="NCBI Taxonomy" id="1949083"/>
    <lineage>
        <taxon>Bacteria</taxon>
        <taxon>Pseudomonadati</taxon>
        <taxon>Pseudomonadota</taxon>
        <taxon>Gammaproteobacteria</taxon>
        <taxon>Oceanospirillales</taxon>
        <taxon>Halomonadaceae</taxon>
        <taxon>Salinicola</taxon>
    </lineage>
</organism>
<name>A0AB74UD43_9GAMM</name>
<dbReference type="RefSeq" id="WP_353981334.1">
    <property type="nucleotide sequence ID" value="NZ_CP159578.1"/>
</dbReference>
<dbReference type="InterPro" id="IPR001661">
    <property type="entry name" value="Glyco_hydro_37"/>
</dbReference>
<dbReference type="Pfam" id="PF01204">
    <property type="entry name" value="Trehalase"/>
    <property type="match status" value="1"/>
</dbReference>
<keyword evidence="1" id="KW-0378">Hydrolase</keyword>
<dbReference type="NCBIfam" id="NF009773">
    <property type="entry name" value="PRK13270.1"/>
    <property type="match status" value="1"/>
</dbReference>
<evidence type="ECO:0000313" key="3">
    <source>
        <dbReference type="EMBL" id="XCJ80518.1"/>
    </source>
</evidence>
<accession>A0AB74UD43</accession>
<keyword evidence="2" id="KW-0326">Glycosidase</keyword>
<dbReference type="EMBL" id="CP159578">
    <property type="protein sequence ID" value="XCJ80518.1"/>
    <property type="molecule type" value="Genomic_DNA"/>
</dbReference>
<dbReference type="PANTHER" id="PTHR23403:SF8">
    <property type="entry name" value="CYTOPLASMIC TREHALASE"/>
    <property type="match status" value="1"/>
</dbReference>
<dbReference type="SUPFAM" id="SSF48208">
    <property type="entry name" value="Six-hairpin glycosidases"/>
    <property type="match status" value="1"/>
</dbReference>
<evidence type="ECO:0000256" key="2">
    <source>
        <dbReference type="ARBA" id="ARBA00023295"/>
    </source>
</evidence>
<dbReference type="PRINTS" id="PR00744">
    <property type="entry name" value="GLHYDRLASE37"/>
</dbReference>
<evidence type="ECO:0000256" key="1">
    <source>
        <dbReference type="ARBA" id="ARBA00022801"/>
    </source>
</evidence>
<dbReference type="AlphaFoldDB" id="A0AB74UD43"/>
<dbReference type="InterPro" id="IPR012341">
    <property type="entry name" value="6hp_glycosidase-like_sf"/>
</dbReference>
<dbReference type="GO" id="GO:0004555">
    <property type="term" value="F:alpha,alpha-trehalase activity"/>
    <property type="evidence" value="ECO:0007669"/>
    <property type="project" value="InterPro"/>
</dbReference>
<reference evidence="3" key="1">
    <citation type="submission" date="2024-06" db="EMBL/GenBank/DDBJ databases">
        <title>Complete genome of Salinicola endophyticus HNIBRBA4755.</title>
        <authorList>
            <person name="Shin S.Y."/>
            <person name="Kang H."/>
            <person name="Song J."/>
        </authorList>
    </citation>
    <scope>NUCLEOTIDE SEQUENCE</scope>
    <source>
        <strain evidence="3">HNIBRBA4755</strain>
    </source>
</reference>
<dbReference type="PROSITE" id="PS00928">
    <property type="entry name" value="TREHALASE_2"/>
    <property type="match status" value="1"/>
</dbReference>
<proteinExistence type="predicted"/>
<dbReference type="InterPro" id="IPR018232">
    <property type="entry name" value="Glyco_hydro_37_CS"/>
</dbReference>
<gene>
    <name evidence="3" type="primary">treF</name>
    <name evidence="3" type="ORF">ABV408_04915</name>
</gene>
<dbReference type="InterPro" id="IPR008928">
    <property type="entry name" value="6-hairpin_glycosidase_sf"/>
</dbReference>
<dbReference type="PROSITE" id="PS00927">
    <property type="entry name" value="TREHALASE_1"/>
    <property type="match status" value="1"/>
</dbReference>
<protein>
    <submittedName>
        <fullName evidence="3">Alpha,alpha-trehalase TreF</fullName>
    </submittedName>
</protein>